<comment type="similarity">
    <text evidence="2 6">Belongs to the SURF1 family.</text>
</comment>
<accession>A0A8B6D316</accession>
<evidence type="ECO:0000256" key="4">
    <source>
        <dbReference type="ARBA" id="ARBA00022989"/>
    </source>
</evidence>
<keyword evidence="6" id="KW-0496">Mitochondrion</keyword>
<evidence type="ECO:0000256" key="6">
    <source>
        <dbReference type="RuleBase" id="RU363076"/>
    </source>
</evidence>
<protein>
    <recommendedName>
        <fullName evidence="6">SURF1-like protein</fullName>
    </recommendedName>
</protein>
<keyword evidence="4 6" id="KW-1133">Transmembrane helix</keyword>
<dbReference type="EMBL" id="UYJE01002664">
    <property type="protein sequence ID" value="VDI12727.1"/>
    <property type="molecule type" value="Genomic_DNA"/>
</dbReference>
<evidence type="ECO:0000256" key="1">
    <source>
        <dbReference type="ARBA" id="ARBA00004370"/>
    </source>
</evidence>
<dbReference type="PANTHER" id="PTHR23427:SF2">
    <property type="entry name" value="SURFEIT LOCUS PROTEIN 1"/>
    <property type="match status" value="1"/>
</dbReference>
<organism evidence="7 8">
    <name type="scientific">Mytilus galloprovincialis</name>
    <name type="common">Mediterranean mussel</name>
    <dbReference type="NCBI Taxonomy" id="29158"/>
    <lineage>
        <taxon>Eukaryota</taxon>
        <taxon>Metazoa</taxon>
        <taxon>Spiralia</taxon>
        <taxon>Lophotrochozoa</taxon>
        <taxon>Mollusca</taxon>
        <taxon>Bivalvia</taxon>
        <taxon>Autobranchia</taxon>
        <taxon>Pteriomorphia</taxon>
        <taxon>Mytilida</taxon>
        <taxon>Mytiloidea</taxon>
        <taxon>Mytilidae</taxon>
        <taxon>Mytilinae</taxon>
        <taxon>Mytilus</taxon>
    </lineage>
</organism>
<dbReference type="AlphaFoldDB" id="A0A8B6D316"/>
<comment type="function">
    <text evidence="6">Probably involved in the biogenesis of the COX complex.</text>
</comment>
<dbReference type="PROSITE" id="PS50895">
    <property type="entry name" value="SURF1"/>
    <property type="match status" value="1"/>
</dbReference>
<keyword evidence="6" id="KW-0999">Mitochondrion inner membrane</keyword>
<dbReference type="Proteomes" id="UP000596742">
    <property type="component" value="Unassembled WGS sequence"/>
</dbReference>
<keyword evidence="3 6" id="KW-0812">Transmembrane</keyword>
<keyword evidence="8" id="KW-1185">Reference proteome</keyword>
<evidence type="ECO:0000313" key="7">
    <source>
        <dbReference type="EMBL" id="VDI12727.1"/>
    </source>
</evidence>
<dbReference type="CDD" id="cd06662">
    <property type="entry name" value="SURF1"/>
    <property type="match status" value="1"/>
</dbReference>
<dbReference type="GO" id="GO:0033617">
    <property type="term" value="P:mitochondrial respiratory chain complex IV assembly"/>
    <property type="evidence" value="ECO:0007669"/>
    <property type="project" value="TreeGrafter"/>
</dbReference>
<reference evidence="7" key="1">
    <citation type="submission" date="2018-11" db="EMBL/GenBank/DDBJ databases">
        <authorList>
            <person name="Alioto T."/>
            <person name="Alioto T."/>
        </authorList>
    </citation>
    <scope>NUCLEOTIDE SEQUENCE</scope>
</reference>
<dbReference type="PANTHER" id="PTHR23427">
    <property type="entry name" value="SURFEIT LOCUS PROTEIN"/>
    <property type="match status" value="1"/>
</dbReference>
<feature type="transmembrane region" description="Helical" evidence="6">
    <location>
        <begin position="41"/>
        <end position="62"/>
    </location>
</feature>
<dbReference type="OrthoDB" id="10040024at2759"/>
<evidence type="ECO:0000256" key="3">
    <source>
        <dbReference type="ARBA" id="ARBA00022692"/>
    </source>
</evidence>
<dbReference type="GO" id="GO:0005743">
    <property type="term" value="C:mitochondrial inner membrane"/>
    <property type="evidence" value="ECO:0007669"/>
    <property type="project" value="UniProtKB-SubCell"/>
</dbReference>
<dbReference type="InterPro" id="IPR045214">
    <property type="entry name" value="Surf1/Surf4"/>
</dbReference>
<comment type="caution">
    <text evidence="7">The sequence shown here is derived from an EMBL/GenBank/DDBJ whole genome shotgun (WGS) entry which is preliminary data.</text>
</comment>
<dbReference type="Pfam" id="PF02104">
    <property type="entry name" value="SURF1"/>
    <property type="match status" value="1"/>
</dbReference>
<evidence type="ECO:0000313" key="8">
    <source>
        <dbReference type="Proteomes" id="UP000596742"/>
    </source>
</evidence>
<comment type="caution">
    <text evidence="6">Lacks conserved residue(s) required for the propagation of feature annotation.</text>
</comment>
<comment type="subcellular location">
    <subcellularLocation>
        <location evidence="1">Membrane</location>
    </subcellularLocation>
    <subcellularLocation>
        <location evidence="6">Mitochondrion inner membrane</location>
        <topology evidence="6">Multi-pass membrane protein</topology>
    </subcellularLocation>
</comment>
<sequence length="299" mass="34112">MNSSGIRKMKRIMSQCLRLMRLKSTKPLQRSRLEPYIKSGLFNEGGIVLLTVPVAAFCLGVWQIQRRIEKLELIKSLEEKTGNNPVPLPSKLDDIYDLEYQCVKVRGVFDHSKSIELGPRTNIKDAMYSSGHGGSLLSTGRQTGFWLITPLKLSDRNATILVNRGWIPKNKDERKLYKRPETQPEGEVEIVGVVRTDEKKNSFTPKNNPGHNLWYYRDIEQIAKNLGTVPVYLDANLASTVRGGPIGGQTVVKLHNDHVSYIFTWFSLCAITGFLWYRKFVRPAPSKLLHEIYRREKGL</sequence>
<keyword evidence="5 6" id="KW-0472">Membrane</keyword>
<dbReference type="InterPro" id="IPR002994">
    <property type="entry name" value="Surf1/Shy1"/>
</dbReference>
<proteinExistence type="inferred from homology"/>
<evidence type="ECO:0000256" key="5">
    <source>
        <dbReference type="ARBA" id="ARBA00023136"/>
    </source>
</evidence>
<evidence type="ECO:0000256" key="2">
    <source>
        <dbReference type="ARBA" id="ARBA00007165"/>
    </source>
</evidence>
<gene>
    <name evidence="7" type="ORF">MGAL_10B028899</name>
</gene>
<name>A0A8B6D316_MYTGA</name>